<name>A0AAU7B1W2_9ACTN</name>
<organism evidence="2">
    <name type="scientific">Paraconexibacter sp. AEG42_29</name>
    <dbReference type="NCBI Taxonomy" id="2997339"/>
    <lineage>
        <taxon>Bacteria</taxon>
        <taxon>Bacillati</taxon>
        <taxon>Actinomycetota</taxon>
        <taxon>Thermoleophilia</taxon>
        <taxon>Solirubrobacterales</taxon>
        <taxon>Paraconexibacteraceae</taxon>
        <taxon>Paraconexibacter</taxon>
    </lineage>
</organism>
<keyword evidence="1" id="KW-0732">Signal</keyword>
<dbReference type="EMBL" id="CP114014">
    <property type="protein sequence ID" value="XAY08006.1"/>
    <property type="molecule type" value="Genomic_DNA"/>
</dbReference>
<reference evidence="2" key="1">
    <citation type="submission" date="2022-12" db="EMBL/GenBank/DDBJ databases">
        <title>Paraconexibacter alkalitolerans sp. nov. and Baekduia alba sp. nov., isolated from soil and emended description of the genera Paraconexibacter (Chun et al., 2020) and Baekduia (An et al., 2020).</title>
        <authorList>
            <person name="Vieira S."/>
            <person name="Huber K.J."/>
            <person name="Geppert A."/>
            <person name="Wolf J."/>
            <person name="Neumann-Schaal M."/>
            <person name="Muesken M."/>
            <person name="Overmann J."/>
        </authorList>
    </citation>
    <scope>NUCLEOTIDE SEQUENCE</scope>
    <source>
        <strain evidence="2">AEG42_29</strain>
    </source>
</reference>
<protein>
    <submittedName>
        <fullName evidence="2">Uncharacterized protein</fullName>
    </submittedName>
</protein>
<sequence length="471" mass="47560">MSHGFQGRTALRSAAVSVVALASLATAGSAQAALGGGKVPALTDRPNLVSVTPSATAITFTYDRTIGCPGGCDATEFNVGGYDVDDTVQGQSATVSGNSVRVVFAGGNPDTDQLTFGLVEDNAVNTQGSLGATNLSDSVRVTGAEGESGTRGHTTGPDLVSAVATGGGSNFITLTFDQDISDDPNDFDGTQVLITKADGTQVGGIDATVSIDDNTADVEFLNTDPVTGAKLVTVSTGTAESDDFGTPSPTLSVQVGTQNQDSQAPILKSAELAGADTVLYTFDKAIGAATPGQFFAVVSDTTRVAGLSATVVGDGKQVQVQFDFDQYTEYLVSAHVNAGAATAQADNTPSVLAGVPIGGNAGAKATGFTDAPDAVQATYSGANVVVTLDSRIDVNPVFITPANFQLLADDGTIIGGTPTATPQAQGVPGPSRINLLYNTTAVANARGIRLLNGAVESLFPGKDNIDQQLGR</sequence>
<accession>A0AAU7B1W2</accession>
<dbReference type="AlphaFoldDB" id="A0AAU7B1W2"/>
<gene>
    <name evidence="2" type="ORF">DSM112329_04901</name>
</gene>
<evidence type="ECO:0000313" key="2">
    <source>
        <dbReference type="EMBL" id="XAY08006.1"/>
    </source>
</evidence>
<evidence type="ECO:0000256" key="1">
    <source>
        <dbReference type="SAM" id="SignalP"/>
    </source>
</evidence>
<feature type="signal peptide" evidence="1">
    <location>
        <begin position="1"/>
        <end position="32"/>
    </location>
</feature>
<feature type="chain" id="PRO_5043447883" evidence="1">
    <location>
        <begin position="33"/>
        <end position="471"/>
    </location>
</feature>
<proteinExistence type="predicted"/>
<dbReference type="KEGG" id="parq:DSM112329_04901"/>
<dbReference type="RefSeq" id="WP_354699192.1">
    <property type="nucleotide sequence ID" value="NZ_CP114014.1"/>
</dbReference>